<organism evidence="1 2">
    <name type="scientific">Nephila pilipes</name>
    <name type="common">Giant wood spider</name>
    <name type="synonym">Nephila maculata</name>
    <dbReference type="NCBI Taxonomy" id="299642"/>
    <lineage>
        <taxon>Eukaryota</taxon>
        <taxon>Metazoa</taxon>
        <taxon>Ecdysozoa</taxon>
        <taxon>Arthropoda</taxon>
        <taxon>Chelicerata</taxon>
        <taxon>Arachnida</taxon>
        <taxon>Araneae</taxon>
        <taxon>Araneomorphae</taxon>
        <taxon>Entelegynae</taxon>
        <taxon>Araneoidea</taxon>
        <taxon>Nephilidae</taxon>
        <taxon>Nephila</taxon>
    </lineage>
</organism>
<dbReference type="AlphaFoldDB" id="A0A8X6UV19"/>
<comment type="caution">
    <text evidence="1">The sequence shown here is derived from an EMBL/GenBank/DDBJ whole genome shotgun (WGS) entry which is preliminary data.</text>
</comment>
<evidence type="ECO:0000313" key="1">
    <source>
        <dbReference type="EMBL" id="GFU58647.1"/>
    </source>
</evidence>
<protein>
    <submittedName>
        <fullName evidence="1">Uncharacterized protein</fullName>
    </submittedName>
</protein>
<gene>
    <name evidence="1" type="ORF">NPIL_404521</name>
</gene>
<keyword evidence="2" id="KW-1185">Reference proteome</keyword>
<sequence>MRPLPEFALLTSSLFMERLIIGGRLVLSCAGHIRKGRFGAPEDNGVKNCGKKAALFEVPLSGISVVIAEFEKLVCLSGESTGVRSKMNQVGSGNRKRVV</sequence>
<name>A0A8X6UV19_NEPPI</name>
<accession>A0A8X6UV19</accession>
<evidence type="ECO:0000313" key="2">
    <source>
        <dbReference type="Proteomes" id="UP000887013"/>
    </source>
</evidence>
<reference evidence="1" key="1">
    <citation type="submission" date="2020-08" db="EMBL/GenBank/DDBJ databases">
        <title>Multicomponent nature underlies the extraordinary mechanical properties of spider dragline silk.</title>
        <authorList>
            <person name="Kono N."/>
            <person name="Nakamura H."/>
            <person name="Mori M."/>
            <person name="Yoshida Y."/>
            <person name="Ohtoshi R."/>
            <person name="Malay A.D."/>
            <person name="Moran D.A.P."/>
            <person name="Tomita M."/>
            <person name="Numata K."/>
            <person name="Arakawa K."/>
        </authorList>
    </citation>
    <scope>NUCLEOTIDE SEQUENCE</scope>
</reference>
<dbReference type="EMBL" id="BMAW01040185">
    <property type="protein sequence ID" value="GFU58647.1"/>
    <property type="molecule type" value="Genomic_DNA"/>
</dbReference>
<dbReference type="Proteomes" id="UP000887013">
    <property type="component" value="Unassembled WGS sequence"/>
</dbReference>
<proteinExistence type="predicted"/>